<dbReference type="GO" id="GO:0000272">
    <property type="term" value="P:polysaccharide catabolic process"/>
    <property type="evidence" value="ECO:0007669"/>
    <property type="project" value="TreeGrafter"/>
</dbReference>
<evidence type="ECO:0000259" key="3">
    <source>
        <dbReference type="SMART" id="SM00813"/>
    </source>
</evidence>
<dbReference type="InterPro" id="IPR010720">
    <property type="entry name" value="Alpha-L-AF_C"/>
</dbReference>
<dbReference type="InterPro" id="IPR013780">
    <property type="entry name" value="Glyco_hydro_b"/>
</dbReference>
<dbReference type="GO" id="GO:0046373">
    <property type="term" value="P:L-arabinose metabolic process"/>
    <property type="evidence" value="ECO:0007669"/>
    <property type="project" value="InterPro"/>
</dbReference>
<dbReference type="PANTHER" id="PTHR43576">
    <property type="entry name" value="ALPHA-L-ARABINOFURANOSIDASE C-RELATED"/>
    <property type="match status" value="1"/>
</dbReference>
<evidence type="ECO:0000313" key="4">
    <source>
        <dbReference type="EMBL" id="AIA90900.1"/>
    </source>
</evidence>
<dbReference type="SUPFAM" id="SSF51011">
    <property type="entry name" value="Glycosyl hydrolase domain"/>
    <property type="match status" value="1"/>
</dbReference>
<dbReference type="Gene3D" id="2.60.40.1180">
    <property type="entry name" value="Golgi alpha-mannosidase II"/>
    <property type="match status" value="1"/>
</dbReference>
<dbReference type="AlphaFoldDB" id="A0A060CD37"/>
<reference evidence="4" key="1">
    <citation type="journal article" date="2013" name="Environ. Microbiol.">
        <title>Seasonally variable intestinal metagenomes of the red palm weevil (Rhynchophorus ferrugineus).</title>
        <authorList>
            <person name="Jia S."/>
            <person name="Zhang X."/>
            <person name="Zhang G."/>
            <person name="Yin A."/>
            <person name="Zhang S."/>
            <person name="Li F."/>
            <person name="Wang L."/>
            <person name="Zhao D."/>
            <person name="Yun Q."/>
            <person name="Tala"/>
            <person name="Wang J."/>
            <person name="Sun G."/>
            <person name="Baabdullah M."/>
            <person name="Yu X."/>
            <person name="Hu S."/>
            <person name="Al-Mssallem I.S."/>
            <person name="Yu J."/>
        </authorList>
    </citation>
    <scope>NUCLEOTIDE SEQUENCE</scope>
</reference>
<proteinExistence type="predicted"/>
<feature type="domain" description="Alpha-L-arabinofuranosidase C-terminal" evidence="3">
    <location>
        <begin position="1"/>
        <end position="146"/>
    </location>
</feature>
<dbReference type="EMBL" id="KF123595">
    <property type="protein sequence ID" value="AIA90900.1"/>
    <property type="molecule type" value="Genomic_DNA"/>
</dbReference>
<accession>A0A060CD37</accession>
<dbReference type="PANTHER" id="PTHR43576:SF3">
    <property type="entry name" value="ALPHA-L-ARABINOFURANOSIDASE C"/>
    <property type="match status" value="1"/>
</dbReference>
<feature type="region of interest" description="Disordered" evidence="2">
    <location>
        <begin position="143"/>
        <end position="167"/>
    </location>
</feature>
<name>A0A060CD37_9BIFI</name>
<evidence type="ECO:0000256" key="2">
    <source>
        <dbReference type="SAM" id="MobiDB-lite"/>
    </source>
</evidence>
<feature type="non-terminal residue" evidence="4">
    <location>
        <position position="167"/>
    </location>
</feature>
<protein>
    <submittedName>
        <fullName evidence="4">Alpha-L-AF_C</fullName>
    </submittedName>
</protein>
<organism evidence="4">
    <name type="scientific">uncultured Bifidobacterium sp</name>
    <dbReference type="NCBI Taxonomy" id="165187"/>
    <lineage>
        <taxon>Bacteria</taxon>
        <taxon>Bacillati</taxon>
        <taxon>Actinomycetota</taxon>
        <taxon>Actinomycetes</taxon>
        <taxon>Bifidobacteriales</taxon>
        <taxon>Bifidobacteriaceae</taxon>
        <taxon>Bifidobacterium</taxon>
        <taxon>environmental samples</taxon>
    </lineage>
</organism>
<dbReference type="Pfam" id="PF06964">
    <property type="entry name" value="Alpha-L-AF_C"/>
    <property type="match status" value="1"/>
</dbReference>
<dbReference type="GO" id="GO:0046556">
    <property type="term" value="F:alpha-L-arabinofuranosidase activity"/>
    <property type="evidence" value="ECO:0007669"/>
    <property type="project" value="InterPro"/>
</dbReference>
<evidence type="ECO:0000256" key="1">
    <source>
        <dbReference type="ARBA" id="ARBA00011165"/>
    </source>
</evidence>
<dbReference type="SMART" id="SM00813">
    <property type="entry name" value="Alpha-L-AF_C"/>
    <property type="match status" value="1"/>
</dbReference>
<comment type="subunit">
    <text evidence="1">Homohexamer; trimer of dimers.</text>
</comment>
<sequence length="167" mass="18234">MNVIAPIMTEPNGPAWRQTVFYPFSEAAHHAKGTVFTPTIEGPTVSTTAFGDVQAVDAVVTWNESTRTGLVLAVNRDENHAHPLHLSCSSLPTTGSRLVVDNAMQLHDDDPHAMNSADDPLRVTPSDIPAAFDEDGNLDFSMPAYPGRRPLPRLTHDGFRTTRRLAH</sequence>